<evidence type="ECO:0000313" key="4">
    <source>
        <dbReference type="EMBL" id="KAE9396377.1"/>
    </source>
</evidence>
<gene>
    <name evidence="4" type="ORF">BT96DRAFT_1021383</name>
</gene>
<feature type="transmembrane region" description="Helical" evidence="2">
    <location>
        <begin position="229"/>
        <end position="250"/>
    </location>
</feature>
<sequence length="312" mass="33957">MITLSLTLGAVEIGIALAIYLFGALTFQILFFFRTFHDEKALIKGAVVLIGIAVLGHTISFLHLQYIVTVTGFGNVAYIARPPNSLASAIFFGAAVSAIVQAMFIRRLQRLANIHRLISIVIWLCVALRAAVSIVLTVLVVQCITISSLLAEFSWLVTTVMASGMAIDVSVALALAIYFSIQRNNTPLPRTAALLERIMAFSLTTGLLPSVLSVSVVICFETLPTTVVWMVPYILLPHMYAHAILASLNIRPTMTQHHSNVIELPTIASSSLPSNQGQSLGLIETQRIRDTPFSKSNSGNIFQNSNERFSTD</sequence>
<reference evidence="4" key="1">
    <citation type="journal article" date="2019" name="Environ. Microbiol.">
        <title>Fungal ecological strategies reflected in gene transcription - a case study of two litter decomposers.</title>
        <authorList>
            <person name="Barbi F."/>
            <person name="Kohler A."/>
            <person name="Barry K."/>
            <person name="Baskaran P."/>
            <person name="Daum C."/>
            <person name="Fauchery L."/>
            <person name="Ihrmark K."/>
            <person name="Kuo A."/>
            <person name="LaButti K."/>
            <person name="Lipzen A."/>
            <person name="Morin E."/>
            <person name="Grigoriev I.V."/>
            <person name="Henrissat B."/>
            <person name="Lindahl B."/>
            <person name="Martin F."/>
        </authorList>
    </citation>
    <scope>NUCLEOTIDE SEQUENCE</scope>
    <source>
        <strain evidence="4">JB14</strain>
    </source>
</reference>
<dbReference type="PANTHER" id="PTHR40465:SF1">
    <property type="entry name" value="DUF6534 DOMAIN-CONTAINING PROTEIN"/>
    <property type="match status" value="1"/>
</dbReference>
<feature type="transmembrane region" description="Helical" evidence="2">
    <location>
        <begin position="45"/>
        <end position="66"/>
    </location>
</feature>
<dbReference type="InterPro" id="IPR045339">
    <property type="entry name" value="DUF6534"/>
</dbReference>
<keyword evidence="2" id="KW-1133">Transmembrane helix</keyword>
<dbReference type="EMBL" id="ML769514">
    <property type="protein sequence ID" value="KAE9396377.1"/>
    <property type="molecule type" value="Genomic_DNA"/>
</dbReference>
<feature type="transmembrane region" description="Helical" evidence="2">
    <location>
        <begin position="153"/>
        <end position="179"/>
    </location>
</feature>
<feature type="transmembrane region" description="Helical" evidence="2">
    <location>
        <begin position="86"/>
        <end position="105"/>
    </location>
</feature>
<feature type="transmembrane region" description="Helical" evidence="2">
    <location>
        <begin position="200"/>
        <end position="223"/>
    </location>
</feature>
<name>A0A6A4HGQ8_9AGAR</name>
<feature type="compositionally biased region" description="Polar residues" evidence="1">
    <location>
        <begin position="293"/>
        <end position="312"/>
    </location>
</feature>
<feature type="domain" description="DUF6534" evidence="3">
    <location>
        <begin position="165"/>
        <end position="252"/>
    </location>
</feature>
<dbReference type="Pfam" id="PF20152">
    <property type="entry name" value="DUF6534"/>
    <property type="match status" value="1"/>
</dbReference>
<dbReference type="Proteomes" id="UP000799118">
    <property type="component" value="Unassembled WGS sequence"/>
</dbReference>
<evidence type="ECO:0000313" key="5">
    <source>
        <dbReference type="Proteomes" id="UP000799118"/>
    </source>
</evidence>
<keyword evidence="5" id="KW-1185">Reference proteome</keyword>
<feature type="transmembrane region" description="Helical" evidence="2">
    <location>
        <begin position="13"/>
        <end position="33"/>
    </location>
</feature>
<evidence type="ECO:0000256" key="1">
    <source>
        <dbReference type="SAM" id="MobiDB-lite"/>
    </source>
</evidence>
<accession>A0A6A4HGQ8</accession>
<keyword evidence="2" id="KW-0812">Transmembrane</keyword>
<evidence type="ECO:0000256" key="2">
    <source>
        <dbReference type="SAM" id="Phobius"/>
    </source>
</evidence>
<feature type="transmembrane region" description="Helical" evidence="2">
    <location>
        <begin position="117"/>
        <end position="141"/>
    </location>
</feature>
<proteinExistence type="predicted"/>
<dbReference type="AlphaFoldDB" id="A0A6A4HGQ8"/>
<organism evidence="4 5">
    <name type="scientific">Gymnopus androsaceus JB14</name>
    <dbReference type="NCBI Taxonomy" id="1447944"/>
    <lineage>
        <taxon>Eukaryota</taxon>
        <taxon>Fungi</taxon>
        <taxon>Dikarya</taxon>
        <taxon>Basidiomycota</taxon>
        <taxon>Agaricomycotina</taxon>
        <taxon>Agaricomycetes</taxon>
        <taxon>Agaricomycetidae</taxon>
        <taxon>Agaricales</taxon>
        <taxon>Marasmiineae</taxon>
        <taxon>Omphalotaceae</taxon>
        <taxon>Gymnopus</taxon>
    </lineage>
</organism>
<keyword evidence="2" id="KW-0472">Membrane</keyword>
<dbReference type="PANTHER" id="PTHR40465">
    <property type="entry name" value="CHROMOSOME 1, WHOLE GENOME SHOTGUN SEQUENCE"/>
    <property type="match status" value="1"/>
</dbReference>
<dbReference type="OrthoDB" id="2535105at2759"/>
<protein>
    <recommendedName>
        <fullName evidence="3">DUF6534 domain-containing protein</fullName>
    </recommendedName>
</protein>
<evidence type="ECO:0000259" key="3">
    <source>
        <dbReference type="Pfam" id="PF20152"/>
    </source>
</evidence>
<feature type="region of interest" description="Disordered" evidence="1">
    <location>
        <begin position="291"/>
        <end position="312"/>
    </location>
</feature>